<comment type="similarity">
    <text evidence="2">Belongs to the glycosyl hydrolase 20 family.</text>
</comment>
<dbReference type="CDD" id="cd06563">
    <property type="entry name" value="GH20_chitobiase-like"/>
    <property type="match status" value="1"/>
</dbReference>
<evidence type="ECO:0000256" key="1">
    <source>
        <dbReference type="ARBA" id="ARBA00001231"/>
    </source>
</evidence>
<protein>
    <recommendedName>
        <fullName evidence="3">beta-N-acetylhexosaminidase</fullName>
        <ecNumber evidence="3">3.2.1.52</ecNumber>
    </recommendedName>
</protein>
<organism evidence="10 11">
    <name type="scientific">Litoribacter ruber</name>
    <dbReference type="NCBI Taxonomy" id="702568"/>
    <lineage>
        <taxon>Bacteria</taxon>
        <taxon>Pseudomonadati</taxon>
        <taxon>Bacteroidota</taxon>
        <taxon>Cytophagia</taxon>
        <taxon>Cytophagales</taxon>
        <taxon>Cyclobacteriaceae</taxon>
        <taxon>Litoribacter</taxon>
    </lineage>
</organism>
<dbReference type="InterPro" id="IPR015883">
    <property type="entry name" value="Glyco_hydro_20_cat"/>
</dbReference>
<evidence type="ECO:0000256" key="6">
    <source>
        <dbReference type="PIRSR" id="PIRSR625705-1"/>
    </source>
</evidence>
<dbReference type="SUPFAM" id="SSF51445">
    <property type="entry name" value="(Trans)glycosidases"/>
    <property type="match status" value="1"/>
</dbReference>
<evidence type="ECO:0000256" key="5">
    <source>
        <dbReference type="ARBA" id="ARBA00023295"/>
    </source>
</evidence>
<gene>
    <name evidence="10" type="ORF">KI659_07330</name>
</gene>
<dbReference type="InterPro" id="IPR025705">
    <property type="entry name" value="Beta_hexosaminidase_sua/sub"/>
</dbReference>
<keyword evidence="7" id="KW-0732">Signal</keyword>
<dbReference type="GO" id="GO:0016020">
    <property type="term" value="C:membrane"/>
    <property type="evidence" value="ECO:0007669"/>
    <property type="project" value="TreeGrafter"/>
</dbReference>
<feature type="domain" description="Beta-hexosaminidase bacterial type N-terminal" evidence="9">
    <location>
        <begin position="23"/>
        <end position="143"/>
    </location>
</feature>
<dbReference type="Pfam" id="PF02838">
    <property type="entry name" value="Glyco_hydro_20b"/>
    <property type="match status" value="1"/>
</dbReference>
<dbReference type="GO" id="GO:0005975">
    <property type="term" value="P:carbohydrate metabolic process"/>
    <property type="evidence" value="ECO:0007669"/>
    <property type="project" value="InterPro"/>
</dbReference>
<evidence type="ECO:0000313" key="10">
    <source>
        <dbReference type="EMBL" id="MBS9523825.1"/>
    </source>
</evidence>
<evidence type="ECO:0000259" key="9">
    <source>
        <dbReference type="Pfam" id="PF02838"/>
    </source>
</evidence>
<comment type="catalytic activity">
    <reaction evidence="1">
        <text>Hydrolysis of terminal non-reducing N-acetyl-D-hexosamine residues in N-acetyl-beta-D-hexosaminides.</text>
        <dbReference type="EC" id="3.2.1.52"/>
    </reaction>
</comment>
<evidence type="ECO:0000259" key="8">
    <source>
        <dbReference type="Pfam" id="PF00728"/>
    </source>
</evidence>
<evidence type="ECO:0000256" key="4">
    <source>
        <dbReference type="ARBA" id="ARBA00022801"/>
    </source>
</evidence>
<proteinExistence type="inferred from homology"/>
<keyword evidence="4" id="KW-0378">Hydrolase</keyword>
<dbReference type="AlphaFoldDB" id="A0AAP2CHD3"/>
<sequence length="637" mass="72332">MNKFFLLLGIIQLMAFQAFCQQMPIIPHPYHYEYKNGSFKIDSSWSIAAGDGVDSGTVEVFNDFMQNLYGFKFEGSGSGAAKKVGLIRDETLGEGQYRLSAKAGEVSITGSESGLLYGLFSLVQLVEEGKEGALLVPAIEIEDKPEFGYRGLMIDVVRHFRSLDQMKKMVDLMAYFKLNRLHWHLTDDQGWRLEIKKYPKLTEIAAWRDSTIVGPYSKPFVYDGKRHGGFYTQEEARELVAYAAKRHITVIPEIELPGHSSAVLAAYPEFGSFPMEDGKPLKGSIPAVDKDGKPLNNEISDAVPGYWGVHYNIYGPKEETFQFLEDVLTEVMDIFPSEYIHIGGDEVPKDHWKTSPIAQEVIEREGLADEHELQSYFITRIERFLNENGRNLIGWDEILEGGLAPNATVMSWRGEEGGIAAAKMGHDVIMTPNSHLYLDHAQGRKSTEPLHFCCYLPLEKVYHYSPRPEALSSEQQKHIMGVQANLWAEYIPSDNKLEYMIFPRLLALSEIAWLGEEQKDFERFSRQSLPVRLQELERMGVHFRIPEAIVTIDRDGEGRHKVRMESRVKGSKIFYTIDGQRADHTALPYEEPFALPHYPKGPQSTRLNYIVVTPDDRSSAMYSLELTAEGPKEIEEE</sequence>
<evidence type="ECO:0000256" key="7">
    <source>
        <dbReference type="SAM" id="SignalP"/>
    </source>
</evidence>
<evidence type="ECO:0000313" key="11">
    <source>
        <dbReference type="Proteomes" id="UP001319104"/>
    </source>
</evidence>
<dbReference type="PRINTS" id="PR00738">
    <property type="entry name" value="GLHYDRLASE20"/>
</dbReference>
<dbReference type="InterPro" id="IPR017853">
    <property type="entry name" value="GH"/>
</dbReference>
<comment type="caution">
    <text evidence="10">The sequence shown here is derived from an EMBL/GenBank/DDBJ whole genome shotgun (WGS) entry which is preliminary data.</text>
</comment>
<dbReference type="PANTHER" id="PTHR22600:SF57">
    <property type="entry name" value="BETA-N-ACETYLHEXOSAMINIDASE"/>
    <property type="match status" value="1"/>
</dbReference>
<dbReference type="EC" id="3.2.1.52" evidence="3"/>
<reference evidence="10 11" key="1">
    <citation type="submission" date="2021-05" db="EMBL/GenBank/DDBJ databases">
        <authorList>
            <person name="Zhang Z.D."/>
            <person name="Osman G."/>
        </authorList>
    </citation>
    <scope>NUCLEOTIDE SEQUENCE [LARGE SCALE GENOMIC DNA]</scope>
    <source>
        <strain evidence="10 11">KCTC 32217</strain>
    </source>
</reference>
<feature type="domain" description="Glycoside hydrolase family 20 catalytic" evidence="8">
    <location>
        <begin position="147"/>
        <end position="514"/>
    </location>
</feature>
<keyword evidence="5" id="KW-0326">Glycosidase</keyword>
<dbReference type="RefSeq" id="WP_213944710.1">
    <property type="nucleotide sequence ID" value="NZ_JAHCMY010000003.1"/>
</dbReference>
<dbReference type="GO" id="GO:0030203">
    <property type="term" value="P:glycosaminoglycan metabolic process"/>
    <property type="evidence" value="ECO:0007669"/>
    <property type="project" value="TreeGrafter"/>
</dbReference>
<dbReference type="SUPFAM" id="SSF55545">
    <property type="entry name" value="beta-N-acetylhexosaminidase-like domain"/>
    <property type="match status" value="1"/>
</dbReference>
<dbReference type="GO" id="GO:0004563">
    <property type="term" value="F:beta-N-acetylhexosaminidase activity"/>
    <property type="evidence" value="ECO:0007669"/>
    <property type="project" value="UniProtKB-EC"/>
</dbReference>
<dbReference type="Gene3D" id="3.30.379.10">
    <property type="entry name" value="Chitobiase/beta-hexosaminidase domain 2-like"/>
    <property type="match status" value="1"/>
</dbReference>
<evidence type="ECO:0000256" key="3">
    <source>
        <dbReference type="ARBA" id="ARBA00012663"/>
    </source>
</evidence>
<dbReference type="InterPro" id="IPR029018">
    <property type="entry name" value="Hex-like_dom2"/>
</dbReference>
<feature type="signal peptide" evidence="7">
    <location>
        <begin position="1"/>
        <end position="20"/>
    </location>
</feature>
<dbReference type="Gene3D" id="3.20.20.80">
    <property type="entry name" value="Glycosidases"/>
    <property type="match status" value="1"/>
</dbReference>
<dbReference type="EMBL" id="JAHCMY010000003">
    <property type="protein sequence ID" value="MBS9523825.1"/>
    <property type="molecule type" value="Genomic_DNA"/>
</dbReference>
<dbReference type="PANTHER" id="PTHR22600">
    <property type="entry name" value="BETA-HEXOSAMINIDASE"/>
    <property type="match status" value="1"/>
</dbReference>
<dbReference type="InterPro" id="IPR015882">
    <property type="entry name" value="HEX_bac_N"/>
</dbReference>
<accession>A0AAP2CHD3</accession>
<dbReference type="Pfam" id="PF00728">
    <property type="entry name" value="Glyco_hydro_20"/>
    <property type="match status" value="1"/>
</dbReference>
<feature type="active site" description="Proton donor" evidence="6">
    <location>
        <position position="346"/>
    </location>
</feature>
<name>A0AAP2CHD3_9BACT</name>
<evidence type="ECO:0000256" key="2">
    <source>
        <dbReference type="ARBA" id="ARBA00006285"/>
    </source>
</evidence>
<feature type="chain" id="PRO_5043019278" description="beta-N-acetylhexosaminidase" evidence="7">
    <location>
        <begin position="21"/>
        <end position="637"/>
    </location>
</feature>
<dbReference type="Proteomes" id="UP001319104">
    <property type="component" value="Unassembled WGS sequence"/>
</dbReference>
<keyword evidence="11" id="KW-1185">Reference proteome</keyword>